<keyword evidence="6" id="KW-0862">Zinc</keyword>
<dbReference type="GO" id="GO:0004476">
    <property type="term" value="F:mannose-6-phosphate isomerase activity"/>
    <property type="evidence" value="ECO:0007669"/>
    <property type="project" value="UniProtKB-EC"/>
</dbReference>
<evidence type="ECO:0000256" key="6">
    <source>
        <dbReference type="ARBA" id="ARBA00022833"/>
    </source>
</evidence>
<dbReference type="InterPro" id="IPR011051">
    <property type="entry name" value="RmlC_Cupin_sf"/>
</dbReference>
<gene>
    <name evidence="9" type="ORF">J2S70_000763</name>
</gene>
<dbReference type="PROSITE" id="PS00965">
    <property type="entry name" value="PMI_I_1"/>
    <property type="match status" value="1"/>
</dbReference>
<dbReference type="RefSeq" id="WP_307682416.1">
    <property type="nucleotide sequence ID" value="NZ_JAUSQX010000001.1"/>
</dbReference>
<evidence type="ECO:0000313" key="10">
    <source>
        <dbReference type="Proteomes" id="UP001243212"/>
    </source>
</evidence>
<evidence type="ECO:0000256" key="2">
    <source>
        <dbReference type="ARBA" id="ARBA00001947"/>
    </source>
</evidence>
<dbReference type="SUPFAM" id="SSF51182">
    <property type="entry name" value="RmlC-like cupins"/>
    <property type="match status" value="1"/>
</dbReference>
<comment type="cofactor">
    <cofactor evidence="2">
        <name>Zn(2+)</name>
        <dbReference type="ChEBI" id="CHEBI:29105"/>
    </cofactor>
</comment>
<evidence type="ECO:0000256" key="4">
    <source>
        <dbReference type="ARBA" id="ARBA00011956"/>
    </source>
</evidence>
<dbReference type="InterPro" id="IPR046457">
    <property type="entry name" value="PMI_typeI_cat"/>
</dbReference>
<evidence type="ECO:0000259" key="8">
    <source>
        <dbReference type="Pfam" id="PF20511"/>
    </source>
</evidence>
<protein>
    <recommendedName>
        <fullName evidence="4">mannose-6-phosphate isomerase</fullName>
        <ecNumber evidence="4">5.3.1.8</ecNumber>
    </recommendedName>
</protein>
<dbReference type="Proteomes" id="UP001243212">
    <property type="component" value="Unassembled WGS sequence"/>
</dbReference>
<dbReference type="PRINTS" id="PR00714">
    <property type="entry name" value="MAN6PISMRASE"/>
</dbReference>
<evidence type="ECO:0000313" key="9">
    <source>
        <dbReference type="EMBL" id="MDP9806181.1"/>
    </source>
</evidence>
<dbReference type="PANTHER" id="PTHR10309:SF0">
    <property type="entry name" value="MANNOSE-6-PHOSPHATE ISOMERASE"/>
    <property type="match status" value="1"/>
</dbReference>
<dbReference type="Pfam" id="PF20511">
    <property type="entry name" value="PMI_typeI_cat"/>
    <property type="match status" value="1"/>
</dbReference>
<dbReference type="NCBIfam" id="TIGR00218">
    <property type="entry name" value="manA"/>
    <property type="match status" value="1"/>
</dbReference>
<accession>A0ABT9NFM0</accession>
<keyword evidence="5" id="KW-0479">Metal-binding</keyword>
<dbReference type="InterPro" id="IPR016305">
    <property type="entry name" value="Mannose-6-P_Isomerase"/>
</dbReference>
<evidence type="ECO:0000256" key="7">
    <source>
        <dbReference type="ARBA" id="ARBA00023235"/>
    </source>
</evidence>
<dbReference type="CDD" id="cd07011">
    <property type="entry name" value="cupin_PMI_type_I_N"/>
    <property type="match status" value="1"/>
</dbReference>
<dbReference type="PIRSF" id="PIRSF001480">
    <property type="entry name" value="Mannose-6-phosphate_isomerase"/>
    <property type="match status" value="1"/>
</dbReference>
<comment type="similarity">
    <text evidence="3">Belongs to the mannose-6-phosphate isomerase type 1 family.</text>
</comment>
<sequence>MHVIQGRVRDYDWGSPDLIPRFFGLPPADFPVAELWLGAHRAAPARCDVGAGARALSRQDLSDGGQGVRSRAGAGADLRDYIAADPQGSLSAAVAKHHGGELPFLLKLIAPAQPLSLQVHPSTEQARVGYQRENAKGIELDAWDRSYKDENHKPELVYAITKFDALVGFRTPRRILGVLEGLDARLTQEIAEYIRKEPNAHGVRNAFASLLLEDSRPGADPVAEVVEACAERLTKDSPSPRADDMVGTLAAHYPGDPGIVASLLLNPVTLKPGEAMFTPAGTVHAYAAGFGLEIMANSDNVLRAGLTNKFVDVKELLAVVETVAAPPIRIAPERISPIQSTFYAPVDDFELSIIELRNAGRTYRLSGGGPRIIASLDGAADLWVESGQHLLVNTGQAVFVRADDGPAKVRGIGRFVQASVP</sequence>
<reference evidence="9 10" key="1">
    <citation type="submission" date="2023-07" db="EMBL/GenBank/DDBJ databases">
        <title>Sequencing the genomes of 1000 actinobacteria strains.</title>
        <authorList>
            <person name="Klenk H.-P."/>
        </authorList>
    </citation>
    <scope>NUCLEOTIDE SEQUENCE [LARGE SCALE GENOMIC DNA]</scope>
    <source>
        <strain evidence="9 10">DSM 17163</strain>
    </source>
</reference>
<evidence type="ECO:0000256" key="1">
    <source>
        <dbReference type="ARBA" id="ARBA00000757"/>
    </source>
</evidence>
<name>A0ABT9NFM0_9ACTO</name>
<feature type="domain" description="Phosphomannose isomerase type I catalytic" evidence="8">
    <location>
        <begin position="4"/>
        <end position="170"/>
    </location>
</feature>
<organism evidence="9 10">
    <name type="scientific">Trueperella bonasi</name>
    <dbReference type="NCBI Taxonomy" id="312286"/>
    <lineage>
        <taxon>Bacteria</taxon>
        <taxon>Bacillati</taxon>
        <taxon>Actinomycetota</taxon>
        <taxon>Actinomycetes</taxon>
        <taxon>Actinomycetales</taxon>
        <taxon>Actinomycetaceae</taxon>
        <taxon>Trueperella</taxon>
    </lineage>
</organism>
<dbReference type="PANTHER" id="PTHR10309">
    <property type="entry name" value="MANNOSE-6-PHOSPHATE ISOMERASE"/>
    <property type="match status" value="1"/>
</dbReference>
<evidence type="ECO:0000256" key="3">
    <source>
        <dbReference type="ARBA" id="ARBA00010772"/>
    </source>
</evidence>
<dbReference type="Gene3D" id="1.10.441.10">
    <property type="entry name" value="Phosphomannose Isomerase, domain 2"/>
    <property type="match status" value="1"/>
</dbReference>
<keyword evidence="7 9" id="KW-0413">Isomerase</keyword>
<comment type="caution">
    <text evidence="9">The sequence shown here is derived from an EMBL/GenBank/DDBJ whole genome shotgun (WGS) entry which is preliminary data.</text>
</comment>
<dbReference type="EMBL" id="JAUSQX010000001">
    <property type="protein sequence ID" value="MDP9806181.1"/>
    <property type="molecule type" value="Genomic_DNA"/>
</dbReference>
<evidence type="ECO:0000256" key="5">
    <source>
        <dbReference type="ARBA" id="ARBA00022723"/>
    </source>
</evidence>
<comment type="catalytic activity">
    <reaction evidence="1">
        <text>D-mannose 6-phosphate = D-fructose 6-phosphate</text>
        <dbReference type="Rhea" id="RHEA:12356"/>
        <dbReference type="ChEBI" id="CHEBI:58735"/>
        <dbReference type="ChEBI" id="CHEBI:61527"/>
        <dbReference type="EC" id="5.3.1.8"/>
    </reaction>
</comment>
<keyword evidence="10" id="KW-1185">Reference proteome</keyword>
<dbReference type="InterPro" id="IPR014710">
    <property type="entry name" value="RmlC-like_jellyroll"/>
</dbReference>
<dbReference type="EC" id="5.3.1.8" evidence="4"/>
<dbReference type="InterPro" id="IPR001250">
    <property type="entry name" value="Man6P_Isoase-1"/>
</dbReference>
<dbReference type="Gene3D" id="2.60.120.10">
    <property type="entry name" value="Jelly Rolls"/>
    <property type="match status" value="2"/>
</dbReference>
<dbReference type="InterPro" id="IPR018050">
    <property type="entry name" value="Pmannose_isomerase-type1_CS"/>
</dbReference>
<proteinExistence type="inferred from homology"/>